<evidence type="ECO:0000256" key="2">
    <source>
        <dbReference type="SAM" id="Phobius"/>
    </source>
</evidence>
<keyword evidence="2" id="KW-0472">Membrane</keyword>
<evidence type="ECO:0000256" key="1">
    <source>
        <dbReference type="SAM" id="MobiDB-lite"/>
    </source>
</evidence>
<feature type="compositionally biased region" description="Basic and acidic residues" evidence="1">
    <location>
        <begin position="92"/>
        <end position="109"/>
    </location>
</feature>
<feature type="compositionally biased region" description="Low complexity" evidence="1">
    <location>
        <begin position="20"/>
        <end position="30"/>
    </location>
</feature>
<comment type="caution">
    <text evidence="3">The sequence shown here is derived from an EMBL/GenBank/DDBJ whole genome shotgun (WGS) entry which is preliminary data.</text>
</comment>
<feature type="region of interest" description="Disordered" evidence="1">
    <location>
        <begin position="1"/>
        <end position="35"/>
    </location>
</feature>
<accession>A0A2M6W0C0</accession>
<evidence type="ECO:0000313" key="4">
    <source>
        <dbReference type="Proteomes" id="UP000229362"/>
    </source>
</evidence>
<sequence length="268" mass="29449">MADEETKKPKRRARAKKASSESSTASTKRSSSARDEQSGGLGVVVVILVGLIIIAAIIFAVQNSKTRSLEQEVDSLNNSLQQKVSELGTELEEQKRQQDQTKQQEQERGEYNLAKTYNSAAYGISIRYPVVYIAQKSDVSSQSDSSILLEAVTIIPETDINKPANTASGRSVMIGVYSNESGLSVMDWLSMYGETYEFGYTEEVAQGAATEQISGVDFYTYRTEAAGEIHYIALDGTNLLHLVGMDTKNETLDDIETLTKAMLETLKM</sequence>
<keyword evidence="2" id="KW-1133">Transmembrane helix</keyword>
<dbReference type="AlphaFoldDB" id="A0A2M6W0C0"/>
<name>A0A2M6W0C0_9BACT</name>
<feature type="region of interest" description="Disordered" evidence="1">
    <location>
        <begin position="87"/>
        <end position="109"/>
    </location>
</feature>
<gene>
    <name evidence="3" type="ORF">COU33_04320</name>
</gene>
<protein>
    <submittedName>
        <fullName evidence="3">Uncharacterized protein</fullName>
    </submittedName>
</protein>
<proteinExistence type="predicted"/>
<feature type="transmembrane region" description="Helical" evidence="2">
    <location>
        <begin position="39"/>
        <end position="61"/>
    </location>
</feature>
<evidence type="ECO:0000313" key="3">
    <source>
        <dbReference type="EMBL" id="PIT86229.1"/>
    </source>
</evidence>
<keyword evidence="2" id="KW-0812">Transmembrane</keyword>
<dbReference type="Proteomes" id="UP000229362">
    <property type="component" value="Unassembled WGS sequence"/>
</dbReference>
<reference evidence="4" key="1">
    <citation type="submission" date="2017-09" db="EMBL/GenBank/DDBJ databases">
        <title>Depth-based differentiation of microbial function through sediment-hosted aquifers and enrichment of novel symbionts in the deep terrestrial subsurface.</title>
        <authorList>
            <person name="Probst A.J."/>
            <person name="Ladd B."/>
            <person name="Jarett J.K."/>
            <person name="Geller-Mcgrath D.E."/>
            <person name="Sieber C.M.K."/>
            <person name="Emerson J.B."/>
            <person name="Anantharaman K."/>
            <person name="Thomas B.C."/>
            <person name="Malmstrom R."/>
            <person name="Stieglmeier M."/>
            <person name="Klingl A."/>
            <person name="Woyke T."/>
            <person name="Ryan C.M."/>
            <person name="Banfield J.F."/>
        </authorList>
    </citation>
    <scope>NUCLEOTIDE SEQUENCE [LARGE SCALE GENOMIC DNA]</scope>
</reference>
<organism evidence="3 4">
    <name type="scientific">Candidatus Magasanikbacteria bacterium CG10_big_fil_rev_8_21_14_0_10_43_6</name>
    <dbReference type="NCBI Taxonomy" id="1974650"/>
    <lineage>
        <taxon>Bacteria</taxon>
        <taxon>Candidatus Magasanikiibacteriota</taxon>
    </lineage>
</organism>
<feature type="compositionally biased region" description="Basic residues" evidence="1">
    <location>
        <begin position="8"/>
        <end position="17"/>
    </location>
</feature>
<dbReference type="EMBL" id="PFBZ01000186">
    <property type="protein sequence ID" value="PIT86229.1"/>
    <property type="molecule type" value="Genomic_DNA"/>
</dbReference>